<dbReference type="Pfam" id="PF00501">
    <property type="entry name" value="AMP-binding"/>
    <property type="match status" value="1"/>
</dbReference>
<comment type="caution">
    <text evidence="7">The sequence shown here is derived from an EMBL/GenBank/DDBJ whole genome shotgun (WGS) entry which is preliminary data.</text>
</comment>
<dbReference type="InterPro" id="IPR000873">
    <property type="entry name" value="AMP-dep_synth/lig_dom"/>
</dbReference>
<feature type="domain" description="AMP-binding enzyme C-terminal" evidence="6">
    <location>
        <begin position="420"/>
        <end position="494"/>
    </location>
</feature>
<name>A0A4U8UNB3_STECR</name>
<dbReference type="EMBL" id="CM016762">
    <property type="protein sequence ID" value="TMS33557.1"/>
    <property type="molecule type" value="Genomic_DNA"/>
</dbReference>
<dbReference type="GO" id="GO:0016405">
    <property type="term" value="F:CoA-ligase activity"/>
    <property type="evidence" value="ECO:0007669"/>
    <property type="project" value="TreeGrafter"/>
</dbReference>
<evidence type="ECO:0000256" key="4">
    <source>
        <dbReference type="ARBA" id="ARBA00023140"/>
    </source>
</evidence>
<evidence type="ECO:0000256" key="3">
    <source>
        <dbReference type="ARBA" id="ARBA00022598"/>
    </source>
</evidence>
<dbReference type="EMBL" id="AZBU02000001">
    <property type="protein sequence ID" value="TMS33557.1"/>
    <property type="molecule type" value="Genomic_DNA"/>
</dbReference>
<reference evidence="7 8" key="1">
    <citation type="journal article" date="2015" name="Genome Biol.">
        <title>Comparative genomics of Steinernema reveals deeply conserved gene regulatory networks.</title>
        <authorList>
            <person name="Dillman A.R."/>
            <person name="Macchietto M."/>
            <person name="Porter C.F."/>
            <person name="Rogers A."/>
            <person name="Williams B."/>
            <person name="Antoshechkin I."/>
            <person name="Lee M.M."/>
            <person name="Goodwin Z."/>
            <person name="Lu X."/>
            <person name="Lewis E.E."/>
            <person name="Goodrich-Blair H."/>
            <person name="Stock S.P."/>
            <person name="Adams B.J."/>
            <person name="Sternberg P.W."/>
            <person name="Mortazavi A."/>
        </authorList>
    </citation>
    <scope>NUCLEOTIDE SEQUENCE [LARGE SCALE GENOMIC DNA]</scope>
    <source>
        <strain evidence="7 8">ALL</strain>
    </source>
</reference>
<reference evidence="7 8" key="2">
    <citation type="journal article" date="2019" name="G3 (Bethesda)">
        <title>Hybrid Assembly of the Genome of the Entomopathogenic Nematode Steinernema carpocapsae Identifies the X-Chromosome.</title>
        <authorList>
            <person name="Serra L."/>
            <person name="Macchietto M."/>
            <person name="Macias-Munoz A."/>
            <person name="McGill C.J."/>
            <person name="Rodriguez I.M."/>
            <person name="Rodriguez B."/>
            <person name="Murad R."/>
            <person name="Mortazavi A."/>
        </authorList>
    </citation>
    <scope>NUCLEOTIDE SEQUENCE [LARGE SCALE GENOMIC DNA]</scope>
    <source>
        <strain evidence="7 8">ALL</strain>
    </source>
</reference>
<dbReference type="OrthoDB" id="10253869at2759"/>
<gene>
    <name evidence="7" type="ORF">L596_001285</name>
</gene>
<evidence type="ECO:0008006" key="9">
    <source>
        <dbReference type="Google" id="ProtNLM"/>
    </source>
</evidence>
<keyword evidence="8" id="KW-1185">Reference proteome</keyword>
<dbReference type="STRING" id="34508.A0A4U8UNB3"/>
<dbReference type="InterPro" id="IPR042099">
    <property type="entry name" value="ANL_N_sf"/>
</dbReference>
<dbReference type="Gene3D" id="3.40.50.12780">
    <property type="entry name" value="N-terminal domain of ligase-like"/>
    <property type="match status" value="1"/>
</dbReference>
<comment type="similarity">
    <text evidence="2">Belongs to the ATP-dependent AMP-binding enzyme family.</text>
</comment>
<dbReference type="GO" id="GO:0005777">
    <property type="term" value="C:peroxisome"/>
    <property type="evidence" value="ECO:0007669"/>
    <property type="project" value="UniProtKB-SubCell"/>
</dbReference>
<proteinExistence type="inferred from homology"/>
<evidence type="ECO:0000256" key="1">
    <source>
        <dbReference type="ARBA" id="ARBA00004275"/>
    </source>
</evidence>
<evidence type="ECO:0000313" key="7">
    <source>
        <dbReference type="EMBL" id="TMS33557.1"/>
    </source>
</evidence>
<dbReference type="SUPFAM" id="SSF56801">
    <property type="entry name" value="Acetyl-CoA synthetase-like"/>
    <property type="match status" value="1"/>
</dbReference>
<dbReference type="PANTHER" id="PTHR24096:SF149">
    <property type="entry name" value="AMP-BINDING DOMAIN-CONTAINING PROTEIN-RELATED"/>
    <property type="match status" value="1"/>
</dbReference>
<dbReference type="InterPro" id="IPR020845">
    <property type="entry name" value="AMP-binding_CS"/>
</dbReference>
<dbReference type="PROSITE" id="PS00455">
    <property type="entry name" value="AMP_BINDING"/>
    <property type="match status" value="1"/>
</dbReference>
<dbReference type="Proteomes" id="UP000298663">
    <property type="component" value="Chromosome X"/>
</dbReference>
<dbReference type="Gene3D" id="3.30.300.30">
    <property type="match status" value="1"/>
</dbReference>
<evidence type="ECO:0000259" key="6">
    <source>
        <dbReference type="Pfam" id="PF13193"/>
    </source>
</evidence>
<dbReference type="Pfam" id="PF13193">
    <property type="entry name" value="AMP-binding_C"/>
    <property type="match status" value="1"/>
</dbReference>
<dbReference type="PANTHER" id="PTHR24096">
    <property type="entry name" value="LONG-CHAIN-FATTY-ACID--COA LIGASE"/>
    <property type="match status" value="1"/>
</dbReference>
<keyword evidence="4" id="KW-0576">Peroxisome</keyword>
<accession>A0A4U8UNB3</accession>
<evidence type="ECO:0000313" key="8">
    <source>
        <dbReference type="Proteomes" id="UP000298663"/>
    </source>
</evidence>
<comment type="subcellular location">
    <subcellularLocation>
        <location evidence="1">Peroxisome</location>
    </subcellularLocation>
</comment>
<dbReference type="AlphaFoldDB" id="A0A4U8UNB3"/>
<sequence length="537" mass="59834">MIVTSRFPSYSFEYEKCFSDFLFDFVADWGEKTALVDPETSQEFSFPELQLEVDKYSRKLISLGVDLGDVICALCGNSINFIILALASSKVRAVFSPLNPAHKEAEIVKYCQQAGANWVFTEEPYLEKVTNSLQALDNVKRILTLTDFHEASSTVSQCPDRPMDVADTAVIFFSSGTTGLPKGVRLSHRALMAQIYSVGCINSDPSTPMPYIASTDKVFGVLPYFHAGGLLTVYCMLSKGATVYVNEVFKEETFFGVIEQHKITVLYVVPPVLQLFSSALEKLSSVRLVLVGATKVKQEQLEELRVQLPEVTFTELYGLTEVGILCLMSPLHPKPHTTGVLLPGFESRVVADELWFRSATAMSGYLEAAQTREALTDDGWIRSGDLGLVDEEGYFCITGRLKELIKVRGWQVSPQELEDAVLAAFPDAVQECCVIGVPDKRSGEVPRAFLVLKEGKRLEVDRIHQTINRKFISYKHLTGGVEFIDRIPKNLSGKVDRRELLATQVYKLDTENPVFQEVEEAYQEEIPSKPMNAGRSA</sequence>
<organism evidence="7 8">
    <name type="scientific">Steinernema carpocapsae</name>
    <name type="common">Entomopathogenic nematode</name>
    <dbReference type="NCBI Taxonomy" id="34508"/>
    <lineage>
        <taxon>Eukaryota</taxon>
        <taxon>Metazoa</taxon>
        <taxon>Ecdysozoa</taxon>
        <taxon>Nematoda</taxon>
        <taxon>Chromadorea</taxon>
        <taxon>Rhabditida</taxon>
        <taxon>Tylenchina</taxon>
        <taxon>Panagrolaimomorpha</taxon>
        <taxon>Strongyloidoidea</taxon>
        <taxon>Steinernematidae</taxon>
        <taxon>Steinernema</taxon>
    </lineage>
</organism>
<dbReference type="InterPro" id="IPR025110">
    <property type="entry name" value="AMP-bd_C"/>
</dbReference>
<dbReference type="InterPro" id="IPR045851">
    <property type="entry name" value="AMP-bd_C_sf"/>
</dbReference>
<feature type="domain" description="AMP-dependent synthetase/ligase" evidence="5">
    <location>
        <begin position="25"/>
        <end position="366"/>
    </location>
</feature>
<protein>
    <recommendedName>
        <fullName evidence="9">AMP-dependent synthetase/ligase domain-containing protein</fullName>
    </recommendedName>
</protein>
<evidence type="ECO:0000256" key="2">
    <source>
        <dbReference type="ARBA" id="ARBA00006432"/>
    </source>
</evidence>
<keyword evidence="3" id="KW-0436">Ligase</keyword>
<evidence type="ECO:0000259" key="5">
    <source>
        <dbReference type="Pfam" id="PF00501"/>
    </source>
</evidence>